<organism evidence="1 2">
    <name type="scientific">Panagrolaimus sp. JU765</name>
    <dbReference type="NCBI Taxonomy" id="591449"/>
    <lineage>
        <taxon>Eukaryota</taxon>
        <taxon>Metazoa</taxon>
        <taxon>Ecdysozoa</taxon>
        <taxon>Nematoda</taxon>
        <taxon>Chromadorea</taxon>
        <taxon>Rhabditida</taxon>
        <taxon>Tylenchina</taxon>
        <taxon>Panagrolaimomorpha</taxon>
        <taxon>Panagrolaimoidea</taxon>
        <taxon>Panagrolaimidae</taxon>
        <taxon>Panagrolaimus</taxon>
    </lineage>
</organism>
<accession>A0AC34R5H1</accession>
<sequence length="165" mass="18141">MTTTKLTTTTTTPVLMTEIPPGVGDEDEIRGDNGFETVTQIPGENEKAETTTKHGSLWTLPSSTENNSIVDENARSKSVETTEEPETEQERAAAKSGASWLSWSVAIIAIIVLLGLIAATTLFVIRYVRRSRRLHGKYNPAREENAVTSTYAMPMTTVSKQERLI</sequence>
<protein>
    <submittedName>
        <fullName evidence="2">Uncharacterized protein</fullName>
    </submittedName>
</protein>
<evidence type="ECO:0000313" key="2">
    <source>
        <dbReference type="WBParaSite" id="JU765_v2.g3614.t1"/>
    </source>
</evidence>
<dbReference type="Proteomes" id="UP000887576">
    <property type="component" value="Unplaced"/>
</dbReference>
<proteinExistence type="predicted"/>
<name>A0AC34R5H1_9BILA</name>
<reference evidence="2" key="1">
    <citation type="submission" date="2022-11" db="UniProtKB">
        <authorList>
            <consortium name="WormBaseParasite"/>
        </authorList>
    </citation>
    <scope>IDENTIFICATION</scope>
</reference>
<dbReference type="WBParaSite" id="JU765_v2.g3614.t1">
    <property type="protein sequence ID" value="JU765_v2.g3614.t1"/>
    <property type="gene ID" value="JU765_v2.g3614"/>
</dbReference>
<evidence type="ECO:0000313" key="1">
    <source>
        <dbReference type="Proteomes" id="UP000887576"/>
    </source>
</evidence>